<dbReference type="Proteomes" id="UP001519460">
    <property type="component" value="Unassembled WGS sequence"/>
</dbReference>
<keyword evidence="1" id="KW-0812">Transmembrane</keyword>
<protein>
    <submittedName>
        <fullName evidence="2">Uncharacterized protein</fullName>
    </submittedName>
</protein>
<sequence>ARFTQHDHYSDTPDSKCQTFMVAQFLFDDQFGHSGMYGVPVCQFIRHEKHSPSTRILVRSRFLVFPFHLAICLVSLLFGVRRGSESRN</sequence>
<keyword evidence="1" id="KW-1133">Transmembrane helix</keyword>
<comment type="caution">
    <text evidence="2">The sequence shown here is derived from an EMBL/GenBank/DDBJ whole genome shotgun (WGS) entry which is preliminary data.</text>
</comment>
<keyword evidence="1" id="KW-0472">Membrane</keyword>
<dbReference type="AlphaFoldDB" id="A0ABD0JSN5"/>
<evidence type="ECO:0000313" key="2">
    <source>
        <dbReference type="EMBL" id="KAK7477690.1"/>
    </source>
</evidence>
<dbReference type="EMBL" id="JACVVK020000343">
    <property type="protein sequence ID" value="KAK7477690.1"/>
    <property type="molecule type" value="Genomic_DNA"/>
</dbReference>
<keyword evidence="3" id="KW-1185">Reference proteome</keyword>
<organism evidence="2 3">
    <name type="scientific">Batillaria attramentaria</name>
    <dbReference type="NCBI Taxonomy" id="370345"/>
    <lineage>
        <taxon>Eukaryota</taxon>
        <taxon>Metazoa</taxon>
        <taxon>Spiralia</taxon>
        <taxon>Lophotrochozoa</taxon>
        <taxon>Mollusca</taxon>
        <taxon>Gastropoda</taxon>
        <taxon>Caenogastropoda</taxon>
        <taxon>Sorbeoconcha</taxon>
        <taxon>Cerithioidea</taxon>
        <taxon>Batillariidae</taxon>
        <taxon>Batillaria</taxon>
    </lineage>
</organism>
<feature type="non-terminal residue" evidence="2">
    <location>
        <position position="1"/>
    </location>
</feature>
<name>A0ABD0JSN5_9CAEN</name>
<gene>
    <name evidence="2" type="ORF">BaRGS_00031074</name>
</gene>
<accession>A0ABD0JSN5</accession>
<evidence type="ECO:0000313" key="3">
    <source>
        <dbReference type="Proteomes" id="UP001519460"/>
    </source>
</evidence>
<feature type="transmembrane region" description="Helical" evidence="1">
    <location>
        <begin position="62"/>
        <end position="80"/>
    </location>
</feature>
<proteinExistence type="predicted"/>
<reference evidence="2 3" key="1">
    <citation type="journal article" date="2023" name="Sci. Data">
        <title>Genome assembly of the Korean intertidal mud-creeper Batillaria attramentaria.</title>
        <authorList>
            <person name="Patra A.K."/>
            <person name="Ho P.T."/>
            <person name="Jun S."/>
            <person name="Lee S.J."/>
            <person name="Kim Y."/>
            <person name="Won Y.J."/>
        </authorList>
    </citation>
    <scope>NUCLEOTIDE SEQUENCE [LARGE SCALE GENOMIC DNA]</scope>
    <source>
        <strain evidence="2">Wonlab-2016</strain>
    </source>
</reference>
<evidence type="ECO:0000256" key="1">
    <source>
        <dbReference type="SAM" id="Phobius"/>
    </source>
</evidence>